<dbReference type="InterPro" id="IPR000524">
    <property type="entry name" value="Tscrpt_reg_HTH_GntR"/>
</dbReference>
<reference evidence="6 7" key="1">
    <citation type="submission" date="2020-02" db="EMBL/GenBank/DDBJ databases">
        <authorList>
            <person name="Li G."/>
        </authorList>
    </citation>
    <scope>NUCLEOTIDE SEQUENCE [LARGE SCALE GENOMIC DNA]</scope>
    <source>
        <strain evidence="6 7">DSM 102029</strain>
    </source>
</reference>
<accession>A0A6P1YNR6</accession>
<evidence type="ECO:0000259" key="5">
    <source>
        <dbReference type="PROSITE" id="PS50949"/>
    </source>
</evidence>
<feature type="region of interest" description="Disordered" evidence="4">
    <location>
        <begin position="1"/>
        <end position="21"/>
    </location>
</feature>
<organism evidence="6 7">
    <name type="scientific">Ancylobacter pratisalsi</name>
    <dbReference type="NCBI Taxonomy" id="1745854"/>
    <lineage>
        <taxon>Bacteria</taxon>
        <taxon>Pseudomonadati</taxon>
        <taxon>Pseudomonadota</taxon>
        <taxon>Alphaproteobacteria</taxon>
        <taxon>Hyphomicrobiales</taxon>
        <taxon>Xanthobacteraceae</taxon>
        <taxon>Ancylobacter</taxon>
    </lineage>
</organism>
<dbReference type="SMART" id="SM00895">
    <property type="entry name" value="FCD"/>
    <property type="match status" value="1"/>
</dbReference>
<evidence type="ECO:0000256" key="4">
    <source>
        <dbReference type="SAM" id="MobiDB-lite"/>
    </source>
</evidence>
<dbReference type="Pfam" id="PF00392">
    <property type="entry name" value="GntR"/>
    <property type="match status" value="1"/>
</dbReference>
<evidence type="ECO:0000256" key="2">
    <source>
        <dbReference type="ARBA" id="ARBA00023125"/>
    </source>
</evidence>
<dbReference type="Gene3D" id="1.20.120.530">
    <property type="entry name" value="GntR ligand-binding domain-like"/>
    <property type="match status" value="1"/>
</dbReference>
<dbReference type="RefSeq" id="WP_163075835.1">
    <property type="nucleotide sequence ID" value="NZ_CP048630.1"/>
</dbReference>
<gene>
    <name evidence="6" type="ORF">G3A50_13965</name>
</gene>
<keyword evidence="3" id="KW-0804">Transcription</keyword>
<sequence length="235" mass="26512">MITTDLHPADEEGGQEFRSRTSETYARIHGDVVSGKLKPGVKLKIEQLREEYDVGATPVREALSFLAADGLVVREDQKGFRVAEVSADEFEDLLAVRCMIEERALRLAISRGGRKWEEGVVLARFRLSGVGRIEGNEVEWERHHRAFHMSLLAACGSSLLLRLSKQFYDENNRYRHLSRLNHATTRDVRNEHEEIAEAVLARDADRAVGLLVEHYTKTGNLLRIALKDLATDGHG</sequence>
<feature type="compositionally biased region" description="Basic and acidic residues" evidence="4">
    <location>
        <begin position="7"/>
        <end position="21"/>
    </location>
</feature>
<dbReference type="InterPro" id="IPR008920">
    <property type="entry name" value="TF_FadR/GntR_C"/>
</dbReference>
<dbReference type="Proteomes" id="UP000464751">
    <property type="component" value="Chromosome"/>
</dbReference>
<dbReference type="GO" id="GO:0003700">
    <property type="term" value="F:DNA-binding transcription factor activity"/>
    <property type="evidence" value="ECO:0007669"/>
    <property type="project" value="InterPro"/>
</dbReference>
<dbReference type="GO" id="GO:0003677">
    <property type="term" value="F:DNA binding"/>
    <property type="evidence" value="ECO:0007669"/>
    <property type="project" value="UniProtKB-KW"/>
</dbReference>
<keyword evidence="2" id="KW-0238">DNA-binding</keyword>
<dbReference type="Pfam" id="PF07729">
    <property type="entry name" value="FCD"/>
    <property type="match status" value="1"/>
</dbReference>
<dbReference type="PANTHER" id="PTHR43537">
    <property type="entry name" value="TRANSCRIPTIONAL REGULATOR, GNTR FAMILY"/>
    <property type="match status" value="1"/>
</dbReference>
<keyword evidence="7" id="KW-1185">Reference proteome</keyword>
<dbReference type="KEGG" id="apra:G3A50_13965"/>
<name>A0A6P1YNR6_9HYPH</name>
<evidence type="ECO:0000313" key="7">
    <source>
        <dbReference type="Proteomes" id="UP000464751"/>
    </source>
</evidence>
<protein>
    <submittedName>
        <fullName evidence="6">FCD domain-containing protein</fullName>
    </submittedName>
</protein>
<keyword evidence="1" id="KW-0805">Transcription regulation</keyword>
<dbReference type="SUPFAM" id="SSF46785">
    <property type="entry name" value="Winged helix' DNA-binding domain"/>
    <property type="match status" value="1"/>
</dbReference>
<dbReference type="InterPro" id="IPR011711">
    <property type="entry name" value="GntR_C"/>
</dbReference>
<dbReference type="EMBL" id="CP048630">
    <property type="protein sequence ID" value="QIB34692.1"/>
    <property type="molecule type" value="Genomic_DNA"/>
</dbReference>
<evidence type="ECO:0000256" key="3">
    <source>
        <dbReference type="ARBA" id="ARBA00023163"/>
    </source>
</evidence>
<evidence type="ECO:0000256" key="1">
    <source>
        <dbReference type="ARBA" id="ARBA00023015"/>
    </source>
</evidence>
<dbReference type="PANTHER" id="PTHR43537:SF20">
    <property type="entry name" value="HTH-TYPE TRANSCRIPTIONAL REPRESSOR GLAR"/>
    <property type="match status" value="1"/>
</dbReference>
<dbReference type="SMART" id="SM00345">
    <property type="entry name" value="HTH_GNTR"/>
    <property type="match status" value="1"/>
</dbReference>
<proteinExistence type="predicted"/>
<dbReference type="SUPFAM" id="SSF48008">
    <property type="entry name" value="GntR ligand-binding domain-like"/>
    <property type="match status" value="1"/>
</dbReference>
<feature type="domain" description="HTH gntR-type" evidence="5">
    <location>
        <begin position="18"/>
        <end position="85"/>
    </location>
</feature>
<dbReference type="InterPro" id="IPR036390">
    <property type="entry name" value="WH_DNA-bd_sf"/>
</dbReference>
<dbReference type="InterPro" id="IPR036388">
    <property type="entry name" value="WH-like_DNA-bd_sf"/>
</dbReference>
<dbReference type="PROSITE" id="PS50949">
    <property type="entry name" value="HTH_GNTR"/>
    <property type="match status" value="1"/>
</dbReference>
<evidence type="ECO:0000313" key="6">
    <source>
        <dbReference type="EMBL" id="QIB34692.1"/>
    </source>
</evidence>
<dbReference type="AlphaFoldDB" id="A0A6P1YNR6"/>
<dbReference type="Gene3D" id="1.10.10.10">
    <property type="entry name" value="Winged helix-like DNA-binding domain superfamily/Winged helix DNA-binding domain"/>
    <property type="match status" value="1"/>
</dbReference>